<keyword evidence="4" id="KW-0833">Ubl conjugation pathway</keyword>
<feature type="compositionally biased region" description="Basic and acidic residues" evidence="7">
    <location>
        <begin position="1"/>
        <end position="12"/>
    </location>
</feature>
<proteinExistence type="predicted"/>
<dbReference type="FunFam" id="3.30.505.10:FF:000028">
    <property type="entry name" value="Suppressor of cytokine signaling 5"/>
    <property type="match status" value="1"/>
</dbReference>
<dbReference type="GO" id="GO:0046935">
    <property type="term" value="F:1-phosphatidylinositol-3-kinase regulator activity"/>
    <property type="evidence" value="ECO:0007669"/>
    <property type="project" value="TreeGrafter"/>
</dbReference>
<dbReference type="SUPFAM" id="SSF158235">
    <property type="entry name" value="SOCS box-like"/>
    <property type="match status" value="1"/>
</dbReference>
<evidence type="ECO:0000256" key="6">
    <source>
        <dbReference type="PROSITE-ProRule" id="PRU00191"/>
    </source>
</evidence>
<evidence type="ECO:0000256" key="4">
    <source>
        <dbReference type="ARBA" id="ARBA00022786"/>
    </source>
</evidence>
<dbReference type="InterPro" id="IPR036036">
    <property type="entry name" value="SOCS_box-like_dom_sf"/>
</dbReference>
<dbReference type="PROSITE" id="PS50001">
    <property type="entry name" value="SH2"/>
    <property type="match status" value="1"/>
</dbReference>
<evidence type="ECO:0000256" key="1">
    <source>
        <dbReference type="ARBA" id="ARBA00004906"/>
    </source>
</evidence>
<evidence type="ECO:0000259" key="9">
    <source>
        <dbReference type="PROSITE" id="PS50225"/>
    </source>
</evidence>
<dbReference type="SMART" id="SM00252">
    <property type="entry name" value="SH2"/>
    <property type="match status" value="1"/>
</dbReference>
<dbReference type="InterPro" id="IPR000980">
    <property type="entry name" value="SH2"/>
</dbReference>
<dbReference type="InterPro" id="IPR001496">
    <property type="entry name" value="SOCS_box"/>
</dbReference>
<dbReference type="SMART" id="SM00253">
    <property type="entry name" value="SOCS"/>
    <property type="match status" value="1"/>
</dbReference>
<evidence type="ECO:0000256" key="2">
    <source>
        <dbReference type="ARBA" id="ARBA00022604"/>
    </source>
</evidence>
<keyword evidence="3" id="KW-0734">Signal transduction inhibitor</keyword>
<dbReference type="PANTHER" id="PTHR10155">
    <property type="entry name" value="PHOSPHATIDYLINOSITOL 3-KINASE REGULATORY SUBUNIT"/>
    <property type="match status" value="1"/>
</dbReference>
<keyword evidence="2" id="KW-0341">Growth regulation</keyword>
<dbReference type="SMART" id="SM00969">
    <property type="entry name" value="SOCS_box"/>
    <property type="match status" value="1"/>
</dbReference>
<dbReference type="SUPFAM" id="SSF55550">
    <property type="entry name" value="SH2 domain"/>
    <property type="match status" value="1"/>
</dbReference>
<dbReference type="PROSITE" id="PS50225">
    <property type="entry name" value="SOCS"/>
    <property type="match status" value="1"/>
</dbReference>
<dbReference type="PANTHER" id="PTHR10155:SF0">
    <property type="entry name" value="SUPPRESSOR OF CYTOKINE SIGNALING AT 36E, ISOFORM D"/>
    <property type="match status" value="1"/>
</dbReference>
<gene>
    <name evidence="10" type="ORF">MCOR_28566</name>
</gene>
<evidence type="ECO:0000256" key="3">
    <source>
        <dbReference type="ARBA" id="ARBA00022700"/>
    </source>
</evidence>
<feature type="compositionally biased region" description="Polar residues" evidence="7">
    <location>
        <begin position="31"/>
        <end position="41"/>
    </location>
</feature>
<dbReference type="GO" id="GO:0046854">
    <property type="term" value="P:phosphatidylinositol phosphate biosynthetic process"/>
    <property type="evidence" value="ECO:0007669"/>
    <property type="project" value="TreeGrafter"/>
</dbReference>
<dbReference type="Proteomes" id="UP000507470">
    <property type="component" value="Unassembled WGS sequence"/>
</dbReference>
<evidence type="ECO:0000256" key="7">
    <source>
        <dbReference type="SAM" id="MobiDB-lite"/>
    </source>
</evidence>
<organism evidence="10 11">
    <name type="scientific">Mytilus coruscus</name>
    <name type="common">Sea mussel</name>
    <dbReference type="NCBI Taxonomy" id="42192"/>
    <lineage>
        <taxon>Eukaryota</taxon>
        <taxon>Metazoa</taxon>
        <taxon>Spiralia</taxon>
        <taxon>Lophotrochozoa</taxon>
        <taxon>Mollusca</taxon>
        <taxon>Bivalvia</taxon>
        <taxon>Autobranchia</taxon>
        <taxon>Pteriomorphia</taxon>
        <taxon>Mytilida</taxon>
        <taxon>Mytiloidea</taxon>
        <taxon>Mytilidae</taxon>
        <taxon>Mytilinae</taxon>
        <taxon>Mytilus</taxon>
    </lineage>
</organism>
<evidence type="ECO:0000313" key="11">
    <source>
        <dbReference type="Proteomes" id="UP000507470"/>
    </source>
</evidence>
<accession>A0A6J8CEB8</accession>
<dbReference type="Pfam" id="PF00017">
    <property type="entry name" value="SH2"/>
    <property type="match status" value="1"/>
</dbReference>
<dbReference type="Pfam" id="PF07525">
    <property type="entry name" value="SOCS_box"/>
    <property type="match status" value="1"/>
</dbReference>
<dbReference type="Gene3D" id="3.30.505.10">
    <property type="entry name" value="SH2 domain"/>
    <property type="match status" value="1"/>
</dbReference>
<sequence>MKSAFREKGDDKVESDDSDKKPLSGKLSALRDNQPQQRNSAVMSNHRLYRSAVRPFFCCGSQFSLNSISEFIEIPTSSMEAEETEYVDITDDEDETELMNSLSIEDVNQASIKVVPEKVSPRQTNSRRKKSENTQDKGTMRKKFFTLKLRGRLQVPKNTRKNDEQEEVNTEKCVCTSFRRTDEVDATASGSLGASGSLTWTSNPFYSEDRVQSRPNSVWGQTDLFLLSQRINFDELYPTEDIDEQRIAQRAREMEEGIDVNDVWVKAPVLGAVGGSVEPCHHRESCSRINKKREDFYGEISYPQVRGTFLPRTLMTSSEMMASRELLANPHLNRPRSQPLQSHSQVDFIHCLVPDISAITNCSFYWGVMDRYQAEQLLDNKPEGTFLLRDSAQEDYLFSVSFRRYGRSLHARIEQWNHKFSFDSHDPGVFASESVCGLIEHYKDPNCCMFFEPMLTIPLHRNFPFSLQHLCRATLSDRITYDGINFLPLPRSLKEYLTYYHYKQKVRIRRFDLNA</sequence>
<dbReference type="AlphaFoldDB" id="A0A6J8CEB8"/>
<evidence type="ECO:0000256" key="5">
    <source>
        <dbReference type="ARBA" id="ARBA00022999"/>
    </source>
</evidence>
<name>A0A6J8CEB8_MYTCO</name>
<reference evidence="10 11" key="1">
    <citation type="submission" date="2020-06" db="EMBL/GenBank/DDBJ databases">
        <authorList>
            <person name="Li R."/>
            <person name="Bekaert M."/>
        </authorList>
    </citation>
    <scope>NUCLEOTIDE SEQUENCE [LARGE SCALE GENOMIC DNA]</scope>
    <source>
        <strain evidence="11">wild</strain>
    </source>
</reference>
<feature type="domain" description="SOCS box" evidence="9">
    <location>
        <begin position="454"/>
        <end position="503"/>
    </location>
</feature>
<dbReference type="GO" id="GO:0035556">
    <property type="term" value="P:intracellular signal transduction"/>
    <property type="evidence" value="ECO:0007669"/>
    <property type="project" value="InterPro"/>
</dbReference>
<feature type="domain" description="SH2" evidence="8">
    <location>
        <begin position="364"/>
        <end position="459"/>
    </location>
</feature>
<dbReference type="GO" id="GO:0005942">
    <property type="term" value="C:phosphatidylinositol 3-kinase complex"/>
    <property type="evidence" value="ECO:0007669"/>
    <property type="project" value="TreeGrafter"/>
</dbReference>
<feature type="region of interest" description="Disordered" evidence="7">
    <location>
        <begin position="1"/>
        <end position="41"/>
    </location>
</feature>
<comment type="pathway">
    <text evidence="1">Protein modification; protein ubiquitination.</text>
</comment>
<keyword evidence="11" id="KW-1185">Reference proteome</keyword>
<dbReference type="OrthoDB" id="5979828at2759"/>
<evidence type="ECO:0000259" key="8">
    <source>
        <dbReference type="PROSITE" id="PS50001"/>
    </source>
</evidence>
<dbReference type="EMBL" id="CACVKT020005207">
    <property type="protein sequence ID" value="CAC5393736.1"/>
    <property type="molecule type" value="Genomic_DNA"/>
</dbReference>
<feature type="region of interest" description="Disordered" evidence="7">
    <location>
        <begin position="115"/>
        <end position="137"/>
    </location>
</feature>
<dbReference type="GO" id="GO:0009968">
    <property type="term" value="P:negative regulation of signal transduction"/>
    <property type="evidence" value="ECO:0007669"/>
    <property type="project" value="UniProtKB-KW"/>
</dbReference>
<dbReference type="InterPro" id="IPR036860">
    <property type="entry name" value="SH2_dom_sf"/>
</dbReference>
<protein>
    <submittedName>
        <fullName evidence="10">SOCS5</fullName>
    </submittedName>
</protein>
<keyword evidence="5 6" id="KW-0727">SH2 domain</keyword>
<evidence type="ECO:0000313" key="10">
    <source>
        <dbReference type="EMBL" id="CAC5393736.1"/>
    </source>
</evidence>